<reference evidence="1 2" key="1">
    <citation type="journal article" date="2017" name="BMC Biol.">
        <title>Genomic innovations, transcriptional plasticity and gene loss underlying the evolution and divergence of two highly polyphagous and invasive Helicoverpa pest species.</title>
        <authorList>
            <person name="Pearce S.L."/>
            <person name="Clarke D.F."/>
            <person name="East P.D."/>
            <person name="Elfekih S."/>
            <person name="Gordon K.H."/>
            <person name="Jermiin L.S."/>
            <person name="McGaughran A."/>
            <person name="Oakeshott J.G."/>
            <person name="Papanikolaou A."/>
            <person name="Perera O.P."/>
            <person name="Rane R.V."/>
            <person name="Richards S."/>
            <person name="Tay W.T."/>
            <person name="Walsh T.K."/>
            <person name="Anderson A."/>
            <person name="Anderson C.J."/>
            <person name="Asgari S."/>
            <person name="Board P.G."/>
            <person name="Bretschneider A."/>
            <person name="Campbell P.M."/>
            <person name="Chertemps T."/>
            <person name="Christeller J.T."/>
            <person name="Coppin C.W."/>
            <person name="Downes S.J."/>
            <person name="Duan G."/>
            <person name="Farnsworth C.A."/>
            <person name="Good R.T."/>
            <person name="Han L.B."/>
            <person name="Han Y.C."/>
            <person name="Hatje K."/>
            <person name="Horne I."/>
            <person name="Huang Y.P."/>
            <person name="Hughes D.S."/>
            <person name="Jacquin-Joly E."/>
            <person name="James W."/>
            <person name="Jhangiani S."/>
            <person name="Kollmar M."/>
            <person name="Kuwar S.S."/>
            <person name="Li S."/>
            <person name="Liu N.Y."/>
            <person name="Maibeche M.T."/>
            <person name="Miller J.R."/>
            <person name="Montagne N."/>
            <person name="Perry T."/>
            <person name="Qu J."/>
            <person name="Song S.V."/>
            <person name="Sutton G.G."/>
            <person name="Vogel H."/>
            <person name="Walenz B.P."/>
            <person name="Xu W."/>
            <person name="Zhang H.J."/>
            <person name="Zou Z."/>
            <person name="Batterham P."/>
            <person name="Edwards O.R."/>
            <person name="Feyereisen R."/>
            <person name="Gibbs R.A."/>
            <person name="Heckel D.G."/>
            <person name="McGrath A."/>
            <person name="Robin C."/>
            <person name="Scherer S.E."/>
            <person name="Worley K.C."/>
            <person name="Wu Y.D."/>
        </authorList>
    </citation>
    <scope>NUCLEOTIDE SEQUENCE [LARGE SCALE GENOMIC DNA]</scope>
    <source>
        <strain evidence="1">Harm_GR_Male_#8</strain>
        <tissue evidence="1">Whole organism</tissue>
    </source>
</reference>
<name>A0A2W1B3Y1_HELAM</name>
<accession>A0A2W1B3Y1</accession>
<gene>
    <name evidence="1" type="primary">HaOG202992</name>
    <name evidence="1" type="ORF">B5X24_HaOG202992</name>
</gene>
<protein>
    <submittedName>
        <fullName evidence="1">Uncharacterized protein</fullName>
    </submittedName>
</protein>
<feature type="non-terminal residue" evidence="1">
    <location>
        <position position="1"/>
    </location>
</feature>
<dbReference type="Proteomes" id="UP000249218">
    <property type="component" value="Unassembled WGS sequence"/>
</dbReference>
<dbReference type="AlphaFoldDB" id="A0A2W1B3Y1"/>
<evidence type="ECO:0000313" key="1">
    <source>
        <dbReference type="EMBL" id="PZC70351.1"/>
    </source>
</evidence>
<dbReference type="EMBL" id="KZ150735">
    <property type="protein sequence ID" value="PZC70351.1"/>
    <property type="molecule type" value="Genomic_DNA"/>
</dbReference>
<sequence length="70" mass="7648">LPESVHSCGDYTTGHQLCISWAESRQLSGPTQSVQRQAEVPLRLRLPEMGQGLLSQPVQHQVLCGPRALA</sequence>
<proteinExistence type="predicted"/>
<organism evidence="1 2">
    <name type="scientific">Helicoverpa armigera</name>
    <name type="common">Cotton bollworm</name>
    <name type="synonym">Heliothis armigera</name>
    <dbReference type="NCBI Taxonomy" id="29058"/>
    <lineage>
        <taxon>Eukaryota</taxon>
        <taxon>Metazoa</taxon>
        <taxon>Ecdysozoa</taxon>
        <taxon>Arthropoda</taxon>
        <taxon>Hexapoda</taxon>
        <taxon>Insecta</taxon>
        <taxon>Pterygota</taxon>
        <taxon>Neoptera</taxon>
        <taxon>Endopterygota</taxon>
        <taxon>Lepidoptera</taxon>
        <taxon>Glossata</taxon>
        <taxon>Ditrysia</taxon>
        <taxon>Noctuoidea</taxon>
        <taxon>Noctuidae</taxon>
        <taxon>Heliothinae</taxon>
        <taxon>Helicoverpa</taxon>
    </lineage>
</organism>
<evidence type="ECO:0000313" key="2">
    <source>
        <dbReference type="Proteomes" id="UP000249218"/>
    </source>
</evidence>
<keyword evidence="2" id="KW-1185">Reference proteome</keyword>